<evidence type="ECO:0000313" key="2">
    <source>
        <dbReference type="EMBL" id="GGS56888.1"/>
    </source>
</evidence>
<sequence length="78" mass="8185">MLARARVERSHSGVSARNGRARSGSAMPSRTIRTACAGNDLARLASTCSLMIITSSGTPAPYRPTGRKITDNHGTRSG</sequence>
<feature type="region of interest" description="Disordered" evidence="1">
    <location>
        <begin position="55"/>
        <end position="78"/>
    </location>
</feature>
<dbReference type="EMBL" id="BMRB01000008">
    <property type="protein sequence ID" value="GGS56888.1"/>
    <property type="molecule type" value="Genomic_DNA"/>
</dbReference>
<evidence type="ECO:0000313" key="3">
    <source>
        <dbReference type="Proteomes" id="UP000660680"/>
    </source>
</evidence>
<evidence type="ECO:0000256" key="1">
    <source>
        <dbReference type="SAM" id="MobiDB-lite"/>
    </source>
</evidence>
<feature type="compositionally biased region" description="Basic and acidic residues" evidence="1">
    <location>
        <begin position="68"/>
        <end position="78"/>
    </location>
</feature>
<reference evidence="2" key="2">
    <citation type="submission" date="2020-09" db="EMBL/GenBank/DDBJ databases">
        <authorList>
            <person name="Sun Q."/>
            <person name="Ohkuma M."/>
        </authorList>
    </citation>
    <scope>NUCLEOTIDE SEQUENCE</scope>
    <source>
        <strain evidence="2">JCM 3276</strain>
    </source>
</reference>
<name>A0A918GRX4_9PSEU</name>
<proteinExistence type="predicted"/>
<dbReference type="AlphaFoldDB" id="A0A918GRX4"/>
<accession>A0A918GRX4</accession>
<dbReference type="Proteomes" id="UP000660680">
    <property type="component" value="Unassembled WGS sequence"/>
</dbReference>
<reference evidence="2" key="1">
    <citation type="journal article" date="2014" name="Int. J. Syst. Evol. Microbiol.">
        <title>Complete genome sequence of Corynebacterium casei LMG S-19264T (=DSM 44701T), isolated from a smear-ripened cheese.</title>
        <authorList>
            <consortium name="US DOE Joint Genome Institute (JGI-PGF)"/>
            <person name="Walter F."/>
            <person name="Albersmeier A."/>
            <person name="Kalinowski J."/>
            <person name="Ruckert C."/>
        </authorList>
    </citation>
    <scope>NUCLEOTIDE SEQUENCE</scope>
    <source>
        <strain evidence="2">JCM 3276</strain>
    </source>
</reference>
<gene>
    <name evidence="2" type="ORF">GCM10010171_59910</name>
</gene>
<keyword evidence="3" id="KW-1185">Reference proteome</keyword>
<feature type="region of interest" description="Disordered" evidence="1">
    <location>
        <begin position="1"/>
        <end position="31"/>
    </location>
</feature>
<protein>
    <submittedName>
        <fullName evidence="2">Uncharacterized protein</fullName>
    </submittedName>
</protein>
<feature type="compositionally biased region" description="Basic and acidic residues" evidence="1">
    <location>
        <begin position="1"/>
        <end position="11"/>
    </location>
</feature>
<comment type="caution">
    <text evidence="2">The sequence shown here is derived from an EMBL/GenBank/DDBJ whole genome shotgun (WGS) entry which is preliminary data.</text>
</comment>
<organism evidence="2 3">
    <name type="scientific">Actinokineospora fastidiosa</name>
    <dbReference type="NCBI Taxonomy" id="1816"/>
    <lineage>
        <taxon>Bacteria</taxon>
        <taxon>Bacillati</taxon>
        <taxon>Actinomycetota</taxon>
        <taxon>Actinomycetes</taxon>
        <taxon>Pseudonocardiales</taxon>
        <taxon>Pseudonocardiaceae</taxon>
        <taxon>Actinokineospora</taxon>
    </lineage>
</organism>